<dbReference type="EMBL" id="GL945490">
    <property type="protein sequence ID" value="EGN93891.1"/>
    <property type="molecule type" value="Genomic_DNA"/>
</dbReference>
<dbReference type="HOGENOM" id="CLU_2347983_0_0_1"/>
<evidence type="ECO:0000256" key="1">
    <source>
        <dbReference type="SAM" id="MobiDB-lite"/>
    </source>
</evidence>
<organism evidence="3">
    <name type="scientific">Serpula lacrymans var. lacrymans (strain S7.3)</name>
    <name type="common">Dry rot fungus</name>
    <dbReference type="NCBI Taxonomy" id="936435"/>
    <lineage>
        <taxon>Eukaryota</taxon>
        <taxon>Fungi</taxon>
        <taxon>Dikarya</taxon>
        <taxon>Basidiomycota</taxon>
        <taxon>Agaricomycotina</taxon>
        <taxon>Agaricomycetes</taxon>
        <taxon>Agaricomycetidae</taxon>
        <taxon>Boletales</taxon>
        <taxon>Coniophorineae</taxon>
        <taxon>Serpulaceae</taxon>
        <taxon>Serpula</taxon>
    </lineage>
</organism>
<dbReference type="Proteomes" id="UP000008063">
    <property type="component" value="Unassembled WGS sequence"/>
</dbReference>
<accession>F8QCM6</accession>
<dbReference type="InParanoid" id="F8QCM6"/>
<proteinExistence type="predicted"/>
<reference evidence="3" key="1">
    <citation type="journal article" date="2011" name="Science">
        <title>The plant cell wall-decomposing machinery underlies the functional diversity of forest fungi.</title>
        <authorList>
            <person name="Eastwood D.C."/>
            <person name="Floudas D."/>
            <person name="Binder M."/>
            <person name="Majcherczyk A."/>
            <person name="Schneider P."/>
            <person name="Aerts A."/>
            <person name="Asiegbu F.O."/>
            <person name="Baker S.E."/>
            <person name="Barry K."/>
            <person name="Bendiksby M."/>
            <person name="Blumentritt M."/>
            <person name="Coutinho P.M."/>
            <person name="Cullen D."/>
            <person name="de Vries R.P."/>
            <person name="Gathman A."/>
            <person name="Goodell B."/>
            <person name="Henrissat B."/>
            <person name="Ihrmark K."/>
            <person name="Kauserud H."/>
            <person name="Kohler A."/>
            <person name="LaButti K."/>
            <person name="Lapidus A."/>
            <person name="Lavin J.L."/>
            <person name="Lee Y.-H."/>
            <person name="Lindquist E."/>
            <person name="Lilly W."/>
            <person name="Lucas S."/>
            <person name="Morin E."/>
            <person name="Murat C."/>
            <person name="Oguiza J.A."/>
            <person name="Park J."/>
            <person name="Pisabarro A.G."/>
            <person name="Riley R."/>
            <person name="Rosling A."/>
            <person name="Salamov A."/>
            <person name="Schmidt O."/>
            <person name="Schmutz J."/>
            <person name="Skrede I."/>
            <person name="Stenlid J."/>
            <person name="Wiebenga A."/>
            <person name="Xie X."/>
            <person name="Kuees U."/>
            <person name="Hibbett D.S."/>
            <person name="Hoffmeister D."/>
            <person name="Hoegberg N."/>
            <person name="Martin F."/>
            <person name="Grigoriev I.V."/>
            <person name="Watkinson S.C."/>
        </authorList>
    </citation>
    <scope>NUCLEOTIDE SEQUENCE [LARGE SCALE GENOMIC DNA]</scope>
    <source>
        <strain evidence="3">strain S7.3</strain>
    </source>
</reference>
<sequence>MLGMPMITLPSLFVIHYTGTYNTLTTYNYAPFTGGCANQVLATPVVAGYYARLPRLDALILQTHSWRIICRSDISIKGVRGGSSSKGIEESSEESES</sequence>
<evidence type="ECO:0000313" key="2">
    <source>
        <dbReference type="EMBL" id="EGN93891.1"/>
    </source>
</evidence>
<keyword evidence="3" id="KW-1185">Reference proteome</keyword>
<feature type="region of interest" description="Disordered" evidence="1">
    <location>
        <begin position="77"/>
        <end position="97"/>
    </location>
</feature>
<name>F8QCM6_SERL3</name>
<dbReference type="AlphaFoldDB" id="F8QCM6"/>
<protein>
    <submittedName>
        <fullName evidence="2">Uncharacterized protein</fullName>
    </submittedName>
</protein>
<gene>
    <name evidence="2" type="ORF">SERLA73DRAFT_126297</name>
</gene>
<evidence type="ECO:0000313" key="3">
    <source>
        <dbReference type="Proteomes" id="UP000008063"/>
    </source>
</evidence>